<feature type="chain" id="PRO_5045405417" evidence="8">
    <location>
        <begin position="19"/>
        <end position="471"/>
    </location>
</feature>
<evidence type="ECO:0000256" key="1">
    <source>
        <dbReference type="ARBA" id="ARBA00004323"/>
    </source>
</evidence>
<organism evidence="10 11">
    <name type="scientific">Hymenobacter guriensis</name>
    <dbReference type="NCBI Taxonomy" id="2793065"/>
    <lineage>
        <taxon>Bacteria</taxon>
        <taxon>Pseudomonadati</taxon>
        <taxon>Bacteroidota</taxon>
        <taxon>Cytophagia</taxon>
        <taxon>Cytophagales</taxon>
        <taxon>Hymenobacteraceae</taxon>
        <taxon>Hymenobacter</taxon>
    </lineage>
</organism>
<dbReference type="PANTHER" id="PTHR13572">
    <property type="entry name" value="ENDO-ALPHA-1,2-MANNOSIDASE"/>
    <property type="match status" value="1"/>
</dbReference>
<sequence length="471" mass="51615">MKKLFLLFFLLRAATALAQPPSVAKTNPQRVYMHYMPWFETPQTSDNRRWGLHWTMSNQNPNIVDPATGKRQIAAHYYPLIGPYASSDPNVIEYHLLLLKYAGVDGVLIDFYGNGGNDLPLLLRNTNALVPRTADVGLGFGVVFEDQFAATLADAKANMQYVGTNYFSRANYLQLDGKPLVLTFGPQKYQTPADWTQILGVLPTPPTFLPLWYESADAGANASGEFSWIYSDFLTGLTNFYKNRAPGLGVAGGVAYPGFDSFYAKGGWGGPTWVIPHNDGQTLKQTLDLATQYQSRLDFVQLATFNDFGEGTMLEPTQEFGFAALEQVQAFTGVAYTVAELKLAYQLYTLRKFHAGNTNAQATLDQAFQKFVALDVPAAASLLNSLSQPTPVRPASGSLRLQLYPNPAGSTLKLFYPAELKGGTVQVLDATGRVVLTQAGHPSLDIRGLASGTYRLVYSKGNTHLSQSFVK</sequence>
<keyword evidence="4" id="KW-0735">Signal-anchor</keyword>
<dbReference type="InterPro" id="IPR026071">
    <property type="entry name" value="Glyco_Hydrolase_99"/>
</dbReference>
<evidence type="ECO:0000256" key="3">
    <source>
        <dbReference type="ARBA" id="ARBA00022801"/>
    </source>
</evidence>
<evidence type="ECO:0000256" key="8">
    <source>
        <dbReference type="SAM" id="SignalP"/>
    </source>
</evidence>
<name>A0ABS0L6C8_9BACT</name>
<dbReference type="NCBIfam" id="TIGR04183">
    <property type="entry name" value="Por_Secre_tail"/>
    <property type="match status" value="1"/>
</dbReference>
<dbReference type="Gene3D" id="3.20.20.80">
    <property type="entry name" value="Glycosidases"/>
    <property type="match status" value="1"/>
</dbReference>
<evidence type="ECO:0000313" key="10">
    <source>
        <dbReference type="EMBL" id="MBG8555680.1"/>
    </source>
</evidence>
<proteinExistence type="predicted"/>
<keyword evidence="11" id="KW-1185">Reference proteome</keyword>
<dbReference type="InterPro" id="IPR026444">
    <property type="entry name" value="Secre_tail"/>
</dbReference>
<dbReference type="PANTHER" id="PTHR13572:SF4">
    <property type="entry name" value="RE57134P"/>
    <property type="match status" value="1"/>
</dbReference>
<feature type="domain" description="Secretion system C-terminal sorting" evidence="9">
    <location>
        <begin position="403"/>
        <end position="466"/>
    </location>
</feature>
<keyword evidence="2" id="KW-0812">Transmembrane</keyword>
<keyword evidence="3" id="KW-0378">Hydrolase</keyword>
<dbReference type="CDD" id="cd11575">
    <property type="entry name" value="GH99_GH71_like_3"/>
    <property type="match status" value="1"/>
</dbReference>
<dbReference type="RefSeq" id="WP_196956700.1">
    <property type="nucleotide sequence ID" value="NZ_JADWYK010000015.1"/>
</dbReference>
<comment type="caution">
    <text evidence="10">The sequence shown here is derived from an EMBL/GenBank/DDBJ whole genome shotgun (WGS) entry which is preliminary data.</text>
</comment>
<keyword evidence="8" id="KW-0732">Signal</keyword>
<accession>A0ABS0L6C8</accession>
<evidence type="ECO:0000256" key="5">
    <source>
        <dbReference type="ARBA" id="ARBA00022989"/>
    </source>
</evidence>
<dbReference type="Pfam" id="PF18962">
    <property type="entry name" value="Por_Secre_tail"/>
    <property type="match status" value="1"/>
</dbReference>
<dbReference type="Pfam" id="PF16317">
    <property type="entry name" value="Glyco_hydro_99"/>
    <property type="match status" value="1"/>
</dbReference>
<feature type="signal peptide" evidence="8">
    <location>
        <begin position="1"/>
        <end position="18"/>
    </location>
</feature>
<evidence type="ECO:0000256" key="7">
    <source>
        <dbReference type="ARBA" id="ARBA00023136"/>
    </source>
</evidence>
<keyword evidence="7" id="KW-0472">Membrane</keyword>
<keyword evidence="5" id="KW-1133">Transmembrane helix</keyword>
<gene>
    <name evidence="10" type="ORF">I5L79_19200</name>
</gene>
<evidence type="ECO:0000259" key="9">
    <source>
        <dbReference type="Pfam" id="PF18962"/>
    </source>
</evidence>
<evidence type="ECO:0000256" key="6">
    <source>
        <dbReference type="ARBA" id="ARBA00023034"/>
    </source>
</evidence>
<protein>
    <submittedName>
        <fullName evidence="10">T9SS type A sorting domain-containing protein</fullName>
    </submittedName>
</protein>
<reference evidence="10 11" key="1">
    <citation type="submission" date="2020-11" db="EMBL/GenBank/DDBJ databases">
        <title>Hymenobacter sp.</title>
        <authorList>
            <person name="Kim M.K."/>
        </authorList>
    </citation>
    <scope>NUCLEOTIDE SEQUENCE [LARGE SCALE GENOMIC DNA]</scope>
    <source>
        <strain evidence="10 11">BT594</strain>
    </source>
</reference>
<dbReference type="Proteomes" id="UP000601099">
    <property type="component" value="Unassembled WGS sequence"/>
</dbReference>
<evidence type="ECO:0000256" key="4">
    <source>
        <dbReference type="ARBA" id="ARBA00022968"/>
    </source>
</evidence>
<dbReference type="EMBL" id="JADWYK010000015">
    <property type="protein sequence ID" value="MBG8555680.1"/>
    <property type="molecule type" value="Genomic_DNA"/>
</dbReference>
<evidence type="ECO:0000256" key="2">
    <source>
        <dbReference type="ARBA" id="ARBA00022692"/>
    </source>
</evidence>
<keyword evidence="6" id="KW-0333">Golgi apparatus</keyword>
<comment type="subcellular location">
    <subcellularLocation>
        <location evidence="1">Golgi apparatus membrane</location>
        <topology evidence="1">Single-pass type II membrane protein</topology>
    </subcellularLocation>
</comment>
<evidence type="ECO:0000313" key="11">
    <source>
        <dbReference type="Proteomes" id="UP000601099"/>
    </source>
</evidence>